<reference evidence="2 3" key="1">
    <citation type="journal article" date="2018" name="Front. Microbiol.">
        <title>Genomic and genetic insights into a cosmopolitan fungus, Paecilomyces variotii (Eurotiales).</title>
        <authorList>
            <person name="Urquhart A.S."/>
            <person name="Mondo S.J."/>
            <person name="Makela M.R."/>
            <person name="Hane J.K."/>
            <person name="Wiebenga A."/>
            <person name="He G."/>
            <person name="Mihaltcheva S."/>
            <person name="Pangilinan J."/>
            <person name="Lipzen A."/>
            <person name="Barry K."/>
            <person name="de Vries R.P."/>
            <person name="Grigoriev I.V."/>
            <person name="Idnurm A."/>
        </authorList>
    </citation>
    <scope>NUCLEOTIDE SEQUENCE [LARGE SCALE GENOMIC DNA]</scope>
    <source>
        <strain evidence="2 3">CBS 101075</strain>
    </source>
</reference>
<dbReference type="Proteomes" id="UP000283841">
    <property type="component" value="Unassembled WGS sequence"/>
</dbReference>
<feature type="domain" description="CRA" evidence="1">
    <location>
        <begin position="229"/>
        <end position="324"/>
    </location>
</feature>
<sequence length="512" mass="57738">MDQLQKEHERLWKRLKSSKNIKDVQATIDMLQEARDTIAADPSKASITLAKLQNPVKASFDGMNEGLKETHSGLNKYGKALDKLFKDKPLPKNDHDALASQPALVNRAIAMHLLREGQFSVASTFLQEIADKKAPAQPQLDPSVSIEDIDMQLDVDQVQSGEIRNQFATMYHILHELKEEYNLLPAIQWSRENRHALEMRGSNLEFELCRLQFIWLFHGGKEGPASGTTGPYAALEYARKEFQTFIPRYLGEVQQLVGAMAFCPNLEQSPYRAIFNNPSAWADVANTFTREFCSLLGLSADSPLYIAATAGAIALPTLYKLHTIMKTKRTEWTTQNELPVSIWRGRVLSYQLLTSGSSLGRNPSPSVISVPFDIRMPRFQGADDGPEPADDDAVWTRYCAGISNAAEQGQQIQMPLLPQRKSSTGSEKGPPVTPLKFARIVWRQAWVIFLVGRFLRRKGLRSNSGLFVVLFEEVKASGSTRLLRSNFLFLFAYMARSMEGFQCLYFRWTLRL</sequence>
<dbReference type="Pfam" id="PF10607">
    <property type="entry name" value="CTLH"/>
    <property type="match status" value="1"/>
</dbReference>
<evidence type="ECO:0000259" key="1">
    <source>
        <dbReference type="SMART" id="SM00757"/>
    </source>
</evidence>
<dbReference type="PANTHER" id="PTHR12170">
    <property type="entry name" value="MACROPHAGE ERYTHROBLAST ATTACHER-RELATED"/>
    <property type="match status" value="1"/>
</dbReference>
<dbReference type="SMART" id="SM00757">
    <property type="entry name" value="CRA"/>
    <property type="match status" value="1"/>
</dbReference>
<dbReference type="InterPro" id="IPR045098">
    <property type="entry name" value="Fyv10_fam"/>
</dbReference>
<dbReference type="VEuPathDB" id="FungiDB:C8Q69DRAFT_462472"/>
<dbReference type="GO" id="GO:0034657">
    <property type="term" value="C:GID complex"/>
    <property type="evidence" value="ECO:0007669"/>
    <property type="project" value="TreeGrafter"/>
</dbReference>
<evidence type="ECO:0000313" key="2">
    <source>
        <dbReference type="EMBL" id="RWQ97138.1"/>
    </source>
</evidence>
<dbReference type="GO" id="GO:0004842">
    <property type="term" value="F:ubiquitin-protein transferase activity"/>
    <property type="evidence" value="ECO:0007669"/>
    <property type="project" value="InterPro"/>
</dbReference>
<name>A0A443HZ63_BYSSP</name>
<dbReference type="PANTHER" id="PTHR12170:SF3">
    <property type="entry name" value="GH10162P"/>
    <property type="match status" value="1"/>
</dbReference>
<dbReference type="GO" id="GO:0043161">
    <property type="term" value="P:proteasome-mediated ubiquitin-dependent protein catabolic process"/>
    <property type="evidence" value="ECO:0007669"/>
    <property type="project" value="InterPro"/>
</dbReference>
<dbReference type="RefSeq" id="XP_028486783.1">
    <property type="nucleotide sequence ID" value="XM_028630319.1"/>
</dbReference>
<dbReference type="EMBL" id="RCNU01000003">
    <property type="protein sequence ID" value="RWQ97138.1"/>
    <property type="molecule type" value="Genomic_DNA"/>
</dbReference>
<dbReference type="GO" id="GO:0005737">
    <property type="term" value="C:cytoplasm"/>
    <property type="evidence" value="ECO:0007669"/>
    <property type="project" value="TreeGrafter"/>
</dbReference>
<dbReference type="GeneID" id="39599596"/>
<comment type="caution">
    <text evidence="2">The sequence shown here is derived from an EMBL/GenBank/DDBJ whole genome shotgun (WGS) entry which is preliminary data.</text>
</comment>
<dbReference type="InterPro" id="IPR006594">
    <property type="entry name" value="LisH"/>
</dbReference>
<keyword evidence="3" id="KW-1185">Reference proteome</keyword>
<dbReference type="InterPro" id="IPR024964">
    <property type="entry name" value="CTLH/CRA"/>
</dbReference>
<proteinExistence type="predicted"/>
<dbReference type="AlphaFoldDB" id="A0A443HZ63"/>
<dbReference type="InterPro" id="IPR013144">
    <property type="entry name" value="CRA_dom"/>
</dbReference>
<gene>
    <name evidence="2" type="ORF">C8Q69DRAFT_462472</name>
</gene>
<dbReference type="STRING" id="264951.A0A443HZ63"/>
<dbReference type="PROSITE" id="PS50896">
    <property type="entry name" value="LISH"/>
    <property type="match status" value="1"/>
</dbReference>
<evidence type="ECO:0000313" key="3">
    <source>
        <dbReference type="Proteomes" id="UP000283841"/>
    </source>
</evidence>
<organism evidence="2 3">
    <name type="scientific">Byssochlamys spectabilis</name>
    <name type="common">Paecilomyces variotii</name>
    <dbReference type="NCBI Taxonomy" id="264951"/>
    <lineage>
        <taxon>Eukaryota</taxon>
        <taxon>Fungi</taxon>
        <taxon>Dikarya</taxon>
        <taxon>Ascomycota</taxon>
        <taxon>Pezizomycotina</taxon>
        <taxon>Eurotiomycetes</taxon>
        <taxon>Eurotiomycetidae</taxon>
        <taxon>Eurotiales</taxon>
        <taxon>Thermoascaceae</taxon>
        <taxon>Paecilomyces</taxon>
    </lineage>
</organism>
<accession>A0A443HZ63</accession>
<protein>
    <submittedName>
        <fullName evidence="2">CTLH/CRA C-terminal to lish motif domain-containing protein</fullName>
    </submittedName>
</protein>
<dbReference type="GO" id="GO:0005634">
    <property type="term" value="C:nucleus"/>
    <property type="evidence" value="ECO:0007669"/>
    <property type="project" value="TreeGrafter"/>
</dbReference>